<dbReference type="PROSITE" id="PS01241">
    <property type="entry name" value="LINK_1"/>
    <property type="match status" value="1"/>
</dbReference>
<dbReference type="InterPro" id="IPR043210">
    <property type="entry name" value="CD44_antigen-like"/>
</dbReference>
<keyword evidence="3 11" id="KW-0732">Signal</keyword>
<keyword evidence="2 10" id="KW-0812">Transmembrane</keyword>
<organism evidence="13 14">
    <name type="scientific">Geotrypetes seraphini</name>
    <name type="common">Gaboon caecilian</name>
    <name type="synonym">Caecilia seraphini</name>
    <dbReference type="NCBI Taxonomy" id="260995"/>
    <lineage>
        <taxon>Eukaryota</taxon>
        <taxon>Metazoa</taxon>
        <taxon>Chordata</taxon>
        <taxon>Craniata</taxon>
        <taxon>Vertebrata</taxon>
        <taxon>Euteleostomi</taxon>
        <taxon>Amphibia</taxon>
        <taxon>Gymnophiona</taxon>
        <taxon>Geotrypetes</taxon>
    </lineage>
</organism>
<keyword evidence="8" id="KW-0325">Glycoprotein</keyword>
<feature type="disulfide bond" evidence="9">
    <location>
        <begin position="160"/>
        <end position="181"/>
    </location>
</feature>
<keyword evidence="5 10" id="KW-0472">Membrane</keyword>
<dbReference type="GO" id="GO:0005886">
    <property type="term" value="C:plasma membrane"/>
    <property type="evidence" value="ECO:0007669"/>
    <property type="project" value="TreeGrafter"/>
</dbReference>
<evidence type="ECO:0000256" key="1">
    <source>
        <dbReference type="ARBA" id="ARBA00004167"/>
    </source>
</evidence>
<evidence type="ECO:0000256" key="2">
    <source>
        <dbReference type="ARBA" id="ARBA00022692"/>
    </source>
</evidence>
<evidence type="ECO:0000256" key="9">
    <source>
        <dbReference type="PROSITE-ProRule" id="PRU00323"/>
    </source>
</evidence>
<dbReference type="InParanoid" id="A0A6P8PK32"/>
<evidence type="ECO:0000313" key="14">
    <source>
        <dbReference type="RefSeq" id="XP_033784269.1"/>
    </source>
</evidence>
<feature type="domain" description="Link" evidence="12">
    <location>
        <begin position="21"/>
        <end position="109"/>
    </location>
</feature>
<dbReference type="AlphaFoldDB" id="A0A6P8PK32"/>
<evidence type="ECO:0000259" key="12">
    <source>
        <dbReference type="PROSITE" id="PS50963"/>
    </source>
</evidence>
<comment type="caution">
    <text evidence="9">Lacks conserved residue(s) required for the propagation of feature annotation.</text>
</comment>
<dbReference type="PANTHER" id="PTHR10225">
    <property type="entry name" value="HYALURONAN RECEPTOR"/>
    <property type="match status" value="1"/>
</dbReference>
<feature type="domain" description="Link" evidence="12">
    <location>
        <begin position="308"/>
        <end position="400"/>
    </location>
</feature>
<feature type="disulfide bond" evidence="9">
    <location>
        <begin position="354"/>
        <end position="375"/>
    </location>
</feature>
<sequence length="612" mass="69118">MDLPLIFGLLIPGIICETYTTVVSGVFQVTDVNATYANAPEICDCYNATLATADQLETAVAKKFQTCKWGWVQEKQLMMVRAFGDEACAQNTTGVLKRYIEAEGVFCYKRNVLKGVFQVSIAEKYNLMLEDGEKVCQGLNATFATEVQLTDAFEAGYETCRTGWVKEGKNLLPRRTSNPKCANGKIGIVAVKAMDGFSDVFCFRNELINSTIYSAFPALKTKINYTEATDLCSSFRDLLAVREQIQAENIFASVPRGSTTIWYQNGIAAIKDQTLDLQPRLNDVNITAPVYCYDPLARDYIPYIKEKIVASGVYQVEDTLVNYRNADGICRRRNATLANLAQVKAAYDNKYQTCKWSWVQNETLVMVRLYSDELCGNFQLGVLQLPPCDNFKETRAICIDRNAKNVNLYIIYHPNQTDITHTEASDICLNHGYSIASKAEIESHWLPQGTKGWCQEGIAQTRNKTTDLLCVNYMNFTAPVYCYDPQVPDQFRTEYKEDTTWRKITMCCILAGIFVILLCAALFMKGNQFKCCHDDKHSTSNETVQSNTSYILPTPTWNTTGSYQPMKEVLDPKYHNLYRSSIKNRLPVIQPATLDDKSRGYDNLSYITADEE</sequence>
<evidence type="ECO:0000256" key="10">
    <source>
        <dbReference type="SAM" id="Phobius"/>
    </source>
</evidence>
<dbReference type="GeneID" id="117352159"/>
<keyword evidence="7" id="KW-0675">Receptor</keyword>
<feature type="domain" description="Link" evidence="12">
    <location>
        <begin position="115"/>
        <end position="204"/>
    </location>
</feature>
<evidence type="ECO:0000256" key="8">
    <source>
        <dbReference type="ARBA" id="ARBA00023180"/>
    </source>
</evidence>
<dbReference type="InterPro" id="IPR016186">
    <property type="entry name" value="C-type_lectin-like/link_sf"/>
</dbReference>
<dbReference type="Pfam" id="PF00193">
    <property type="entry name" value="Xlink"/>
    <property type="match status" value="3"/>
</dbReference>
<feature type="disulfide bond" evidence="9">
    <location>
        <begin position="67"/>
        <end position="88"/>
    </location>
</feature>
<evidence type="ECO:0000256" key="7">
    <source>
        <dbReference type="ARBA" id="ARBA00023170"/>
    </source>
</evidence>
<protein>
    <submittedName>
        <fullName evidence="14">Uncharacterized protein LOC117352159 isoform X1</fullName>
    </submittedName>
</protein>
<accession>A0A6P8PK32</accession>
<dbReference type="SMART" id="SM00445">
    <property type="entry name" value="LINK"/>
    <property type="match status" value="3"/>
</dbReference>
<reference evidence="14" key="1">
    <citation type="submission" date="2025-08" db="UniProtKB">
        <authorList>
            <consortium name="RefSeq"/>
        </authorList>
    </citation>
    <scope>IDENTIFICATION</scope>
</reference>
<dbReference type="InterPro" id="IPR016187">
    <property type="entry name" value="CTDL_fold"/>
</dbReference>
<keyword evidence="4 10" id="KW-1133">Transmembrane helix</keyword>
<keyword evidence="6 9" id="KW-1015">Disulfide bond</keyword>
<dbReference type="InterPro" id="IPR000538">
    <property type="entry name" value="Link_dom"/>
</dbReference>
<dbReference type="RefSeq" id="XP_033784269.1">
    <property type="nucleotide sequence ID" value="XM_033928378.1"/>
</dbReference>
<dbReference type="GO" id="GO:0004888">
    <property type="term" value="F:transmembrane signaling receptor activity"/>
    <property type="evidence" value="ECO:0007669"/>
    <property type="project" value="TreeGrafter"/>
</dbReference>
<dbReference type="OrthoDB" id="8952307at2759"/>
<keyword evidence="13" id="KW-1185">Reference proteome</keyword>
<gene>
    <name evidence="14" type="primary">LOC117352159</name>
</gene>
<name>A0A6P8PK32_GEOSA</name>
<dbReference type="PANTHER" id="PTHR10225:SF5">
    <property type="entry name" value="C-TYPE LECTIN DOMAIN-CONTAINING PROTEIN"/>
    <property type="match status" value="1"/>
</dbReference>
<evidence type="ECO:0000313" key="13">
    <source>
        <dbReference type="Proteomes" id="UP000515159"/>
    </source>
</evidence>
<evidence type="ECO:0000256" key="6">
    <source>
        <dbReference type="ARBA" id="ARBA00023157"/>
    </source>
</evidence>
<comment type="subcellular location">
    <subcellularLocation>
        <location evidence="1">Membrane</location>
        <topology evidence="1">Single-pass membrane protein</topology>
    </subcellularLocation>
</comment>
<dbReference type="SUPFAM" id="SSF56436">
    <property type="entry name" value="C-type lectin-like"/>
    <property type="match status" value="3"/>
</dbReference>
<dbReference type="Proteomes" id="UP000515159">
    <property type="component" value="Chromosome 19"/>
</dbReference>
<feature type="chain" id="PRO_5028358063" evidence="11">
    <location>
        <begin position="17"/>
        <end position="612"/>
    </location>
</feature>
<dbReference type="GO" id="GO:0007155">
    <property type="term" value="P:cell adhesion"/>
    <property type="evidence" value="ECO:0007669"/>
    <property type="project" value="InterPro"/>
</dbReference>
<feature type="signal peptide" evidence="11">
    <location>
        <begin position="1"/>
        <end position="16"/>
    </location>
</feature>
<dbReference type="Gene3D" id="3.10.100.10">
    <property type="entry name" value="Mannose-Binding Protein A, subunit A"/>
    <property type="match status" value="3"/>
</dbReference>
<evidence type="ECO:0000256" key="4">
    <source>
        <dbReference type="ARBA" id="ARBA00022989"/>
    </source>
</evidence>
<proteinExistence type="predicted"/>
<evidence type="ECO:0000256" key="11">
    <source>
        <dbReference type="SAM" id="SignalP"/>
    </source>
</evidence>
<evidence type="ECO:0000256" key="3">
    <source>
        <dbReference type="ARBA" id="ARBA00022729"/>
    </source>
</evidence>
<dbReference type="GO" id="GO:0005540">
    <property type="term" value="F:hyaluronic acid binding"/>
    <property type="evidence" value="ECO:0007669"/>
    <property type="project" value="InterPro"/>
</dbReference>
<dbReference type="PROSITE" id="PS50963">
    <property type="entry name" value="LINK_2"/>
    <property type="match status" value="3"/>
</dbReference>
<feature type="transmembrane region" description="Helical" evidence="10">
    <location>
        <begin position="501"/>
        <end position="523"/>
    </location>
</feature>
<evidence type="ECO:0000256" key="5">
    <source>
        <dbReference type="ARBA" id="ARBA00023136"/>
    </source>
</evidence>
<dbReference type="KEGG" id="gsh:117352159"/>